<keyword evidence="2" id="KW-1185">Reference proteome</keyword>
<dbReference type="Pfam" id="PF01359">
    <property type="entry name" value="Transposase_1"/>
    <property type="match status" value="1"/>
</dbReference>
<dbReference type="InterPro" id="IPR052709">
    <property type="entry name" value="Transposase-MT_Hybrid"/>
</dbReference>
<protein>
    <submittedName>
        <fullName evidence="3">Transposase</fullName>
    </submittedName>
</protein>
<gene>
    <name evidence="1" type="ORF">HPLM_LOCUS7647</name>
</gene>
<dbReference type="PANTHER" id="PTHR46060">
    <property type="entry name" value="MARINER MOS1 TRANSPOSASE-LIKE PROTEIN"/>
    <property type="match status" value="1"/>
</dbReference>
<dbReference type="Gene3D" id="3.30.420.10">
    <property type="entry name" value="Ribonuclease H-like superfamily/Ribonuclease H"/>
    <property type="match status" value="1"/>
</dbReference>
<evidence type="ECO:0000313" key="3">
    <source>
        <dbReference type="WBParaSite" id="HPLM_0000765501-mRNA-1"/>
    </source>
</evidence>
<dbReference type="OMA" id="HARERHW"/>
<sequence length="139" mass="16300">MYVAESLLLRLHRKDLRDIVTADENWVLYVHHARERHWVARGEKPPTEREADLHLLCWWWNCGGMIHWELLGSGTTVTATVYANQVEKVADVMRELRPKRLNVFLLHDNAHPHVANEMRQKIFFVVAIGILEERDQEAA</sequence>
<dbReference type="OrthoDB" id="9970333at2759"/>
<dbReference type="AlphaFoldDB" id="A0A0N4WB52"/>
<dbReference type="InterPro" id="IPR001888">
    <property type="entry name" value="Transposase_1"/>
</dbReference>
<evidence type="ECO:0000313" key="1">
    <source>
        <dbReference type="EMBL" id="VDO32559.1"/>
    </source>
</evidence>
<evidence type="ECO:0000313" key="2">
    <source>
        <dbReference type="Proteomes" id="UP000268014"/>
    </source>
</evidence>
<dbReference type="EMBL" id="UZAF01016701">
    <property type="protein sequence ID" value="VDO32559.1"/>
    <property type="molecule type" value="Genomic_DNA"/>
</dbReference>
<dbReference type="PANTHER" id="PTHR46060:SF1">
    <property type="entry name" value="MARINER MOS1 TRANSPOSASE-LIKE PROTEIN"/>
    <property type="match status" value="1"/>
</dbReference>
<reference evidence="1 2" key="2">
    <citation type="submission" date="2018-11" db="EMBL/GenBank/DDBJ databases">
        <authorList>
            <consortium name="Pathogen Informatics"/>
        </authorList>
    </citation>
    <scope>NUCLEOTIDE SEQUENCE [LARGE SCALE GENOMIC DNA]</scope>
    <source>
        <strain evidence="1 2">MHpl1</strain>
    </source>
</reference>
<dbReference type="WBParaSite" id="HPLM_0000765501-mRNA-1">
    <property type="protein sequence ID" value="HPLM_0000765501-mRNA-1"/>
    <property type="gene ID" value="HPLM_0000765501"/>
</dbReference>
<dbReference type="GO" id="GO:0003676">
    <property type="term" value="F:nucleic acid binding"/>
    <property type="evidence" value="ECO:0007669"/>
    <property type="project" value="InterPro"/>
</dbReference>
<proteinExistence type="predicted"/>
<dbReference type="STRING" id="6290.A0A0N4WB52"/>
<name>A0A0N4WB52_HAEPC</name>
<dbReference type="InterPro" id="IPR036397">
    <property type="entry name" value="RNaseH_sf"/>
</dbReference>
<dbReference type="Proteomes" id="UP000268014">
    <property type="component" value="Unassembled WGS sequence"/>
</dbReference>
<reference evidence="3" key="1">
    <citation type="submission" date="2017-02" db="UniProtKB">
        <authorList>
            <consortium name="WormBaseParasite"/>
        </authorList>
    </citation>
    <scope>IDENTIFICATION</scope>
</reference>
<organism evidence="3">
    <name type="scientific">Haemonchus placei</name>
    <name type="common">Barber's pole worm</name>
    <dbReference type="NCBI Taxonomy" id="6290"/>
    <lineage>
        <taxon>Eukaryota</taxon>
        <taxon>Metazoa</taxon>
        <taxon>Ecdysozoa</taxon>
        <taxon>Nematoda</taxon>
        <taxon>Chromadorea</taxon>
        <taxon>Rhabditida</taxon>
        <taxon>Rhabditina</taxon>
        <taxon>Rhabditomorpha</taxon>
        <taxon>Strongyloidea</taxon>
        <taxon>Trichostrongylidae</taxon>
        <taxon>Haemonchus</taxon>
    </lineage>
</organism>
<accession>A0A0N4WB52</accession>